<gene>
    <name evidence="2" type="ORF">GCM10007269_04700</name>
</gene>
<dbReference type="PROSITE" id="PS51819">
    <property type="entry name" value="VOC"/>
    <property type="match status" value="1"/>
</dbReference>
<accession>A0ABQ1RF03</accession>
<dbReference type="CDD" id="cd06587">
    <property type="entry name" value="VOC"/>
    <property type="match status" value="1"/>
</dbReference>
<dbReference type="Proteomes" id="UP000629365">
    <property type="component" value="Unassembled WGS sequence"/>
</dbReference>
<dbReference type="InterPro" id="IPR029068">
    <property type="entry name" value="Glyas_Bleomycin-R_OHBP_Dase"/>
</dbReference>
<dbReference type="RefSeq" id="WP_188434929.1">
    <property type="nucleotide sequence ID" value="NZ_BMCM01000001.1"/>
</dbReference>
<protein>
    <recommendedName>
        <fullName evidence="1">VOC domain-containing protein</fullName>
    </recommendedName>
</protein>
<feature type="domain" description="VOC" evidence="1">
    <location>
        <begin position="32"/>
        <end position="147"/>
    </location>
</feature>
<organism evidence="2 3">
    <name type="scientific">Microbacterium murale</name>
    <dbReference type="NCBI Taxonomy" id="1081040"/>
    <lineage>
        <taxon>Bacteria</taxon>
        <taxon>Bacillati</taxon>
        <taxon>Actinomycetota</taxon>
        <taxon>Actinomycetes</taxon>
        <taxon>Micrococcales</taxon>
        <taxon>Microbacteriaceae</taxon>
        <taxon>Microbacterium</taxon>
    </lineage>
</organism>
<dbReference type="InterPro" id="IPR037523">
    <property type="entry name" value="VOC_core"/>
</dbReference>
<comment type="caution">
    <text evidence="2">The sequence shown here is derived from an EMBL/GenBank/DDBJ whole genome shotgun (WGS) entry which is preliminary data.</text>
</comment>
<proteinExistence type="predicted"/>
<dbReference type="SUPFAM" id="SSF54593">
    <property type="entry name" value="Glyoxalase/Bleomycin resistance protein/Dihydroxybiphenyl dioxygenase"/>
    <property type="match status" value="1"/>
</dbReference>
<evidence type="ECO:0000259" key="1">
    <source>
        <dbReference type="PROSITE" id="PS51819"/>
    </source>
</evidence>
<sequence>MSDYFDAFEMGQTSERGMQAVAPEVFRGIYAMPAFVTIPTSNLVASTDFWVRGLGFIELFSNPGQVVHLRRWAYQDVLLVPGPDTADMETPAMTVSFSCVLSQITEIADACADLSPGSVSGPRDTAWITRDVEVTTPEGVRVICTAPREFDPDSQEARDLIATGIPAPEGGKEGDNGVHG</sequence>
<keyword evidence="3" id="KW-1185">Reference proteome</keyword>
<name>A0ABQ1RF03_9MICO</name>
<dbReference type="EMBL" id="BMCM01000001">
    <property type="protein sequence ID" value="GGD64526.1"/>
    <property type="molecule type" value="Genomic_DNA"/>
</dbReference>
<evidence type="ECO:0000313" key="3">
    <source>
        <dbReference type="Proteomes" id="UP000629365"/>
    </source>
</evidence>
<evidence type="ECO:0000313" key="2">
    <source>
        <dbReference type="EMBL" id="GGD64526.1"/>
    </source>
</evidence>
<dbReference type="Gene3D" id="3.10.180.10">
    <property type="entry name" value="2,3-Dihydroxybiphenyl 1,2-Dioxygenase, domain 1"/>
    <property type="match status" value="1"/>
</dbReference>
<reference evidence="3" key="1">
    <citation type="journal article" date="2019" name="Int. J. Syst. Evol. Microbiol.">
        <title>The Global Catalogue of Microorganisms (GCM) 10K type strain sequencing project: providing services to taxonomists for standard genome sequencing and annotation.</title>
        <authorList>
            <consortium name="The Broad Institute Genomics Platform"/>
            <consortium name="The Broad Institute Genome Sequencing Center for Infectious Disease"/>
            <person name="Wu L."/>
            <person name="Ma J."/>
        </authorList>
    </citation>
    <scope>NUCLEOTIDE SEQUENCE [LARGE SCALE GENOMIC DNA]</scope>
    <source>
        <strain evidence="3">CCM 7640</strain>
    </source>
</reference>